<protein>
    <submittedName>
        <fullName evidence="2">Uncharacterized protein</fullName>
    </submittedName>
</protein>
<comment type="caution">
    <text evidence="2">The sequence shown here is derived from an EMBL/GenBank/DDBJ whole genome shotgun (WGS) entry which is preliminary data.</text>
</comment>
<dbReference type="Proteomes" id="UP000663828">
    <property type="component" value="Unassembled WGS sequence"/>
</dbReference>
<gene>
    <name evidence="2" type="ORF">XAT740_LOCUS38978</name>
</gene>
<accession>A0A815SE97</accession>
<dbReference type="AlphaFoldDB" id="A0A815SE97"/>
<dbReference type="EMBL" id="CAJNOR010004269">
    <property type="protein sequence ID" value="CAF1489051.1"/>
    <property type="molecule type" value="Genomic_DNA"/>
</dbReference>
<proteinExistence type="predicted"/>
<feature type="signal peptide" evidence="1">
    <location>
        <begin position="1"/>
        <end position="20"/>
    </location>
</feature>
<name>A0A815SE97_ADIRI</name>
<sequence>MHIMSLFKVIVILLVASVFAIESRPYRKRRQDVRSSAYYGSGPGGYSNIRYNLGLFGLGANLQPIGNNWFVPGMPQNPFYYPMGYNPQSYAYPNSFNAYGTGQYGGSGSPYPDDLQAYIGQSYVPQNNEWLPLPGVNRRSR</sequence>
<keyword evidence="3" id="KW-1185">Reference proteome</keyword>
<keyword evidence="1" id="KW-0732">Signal</keyword>
<evidence type="ECO:0000313" key="2">
    <source>
        <dbReference type="EMBL" id="CAF1489051.1"/>
    </source>
</evidence>
<feature type="chain" id="PRO_5032288612" evidence="1">
    <location>
        <begin position="21"/>
        <end position="141"/>
    </location>
</feature>
<evidence type="ECO:0000313" key="3">
    <source>
        <dbReference type="Proteomes" id="UP000663828"/>
    </source>
</evidence>
<reference evidence="2" key="1">
    <citation type="submission" date="2021-02" db="EMBL/GenBank/DDBJ databases">
        <authorList>
            <person name="Nowell W R."/>
        </authorList>
    </citation>
    <scope>NUCLEOTIDE SEQUENCE</scope>
</reference>
<organism evidence="2 3">
    <name type="scientific">Adineta ricciae</name>
    <name type="common">Rotifer</name>
    <dbReference type="NCBI Taxonomy" id="249248"/>
    <lineage>
        <taxon>Eukaryota</taxon>
        <taxon>Metazoa</taxon>
        <taxon>Spiralia</taxon>
        <taxon>Gnathifera</taxon>
        <taxon>Rotifera</taxon>
        <taxon>Eurotatoria</taxon>
        <taxon>Bdelloidea</taxon>
        <taxon>Adinetida</taxon>
        <taxon>Adinetidae</taxon>
        <taxon>Adineta</taxon>
    </lineage>
</organism>
<evidence type="ECO:0000256" key="1">
    <source>
        <dbReference type="SAM" id="SignalP"/>
    </source>
</evidence>